<dbReference type="PROSITE" id="PS01035">
    <property type="entry name" value="PTS_EIIB_TYPE_1_CYS"/>
    <property type="match status" value="1"/>
</dbReference>
<dbReference type="GO" id="GO:0005886">
    <property type="term" value="C:plasma membrane"/>
    <property type="evidence" value="ECO:0007669"/>
    <property type="project" value="UniProtKB-SubCell"/>
</dbReference>
<dbReference type="OrthoDB" id="9797715at2"/>
<dbReference type="SUPFAM" id="SSF55604">
    <property type="entry name" value="Glucose permease domain IIB"/>
    <property type="match status" value="1"/>
</dbReference>
<comment type="caution">
    <text evidence="17">The sequence shown here is derived from an EMBL/GenBank/DDBJ whole genome shotgun (WGS) entry which is preliminary data.</text>
</comment>
<feature type="transmembrane region" description="Helical" evidence="13">
    <location>
        <begin position="173"/>
        <end position="192"/>
    </location>
</feature>
<dbReference type="SUPFAM" id="SSF51261">
    <property type="entry name" value="Duplicated hybrid motif"/>
    <property type="match status" value="1"/>
</dbReference>
<dbReference type="GO" id="GO:0008982">
    <property type="term" value="F:protein-N(PI)-phosphohistidine-sugar phosphotransferase activity"/>
    <property type="evidence" value="ECO:0007669"/>
    <property type="project" value="InterPro"/>
</dbReference>
<evidence type="ECO:0000313" key="17">
    <source>
        <dbReference type="EMBL" id="RZS62152.1"/>
    </source>
</evidence>
<dbReference type="FunFam" id="2.70.70.10:FF:000001">
    <property type="entry name" value="PTS system glucose-specific IIA component"/>
    <property type="match status" value="1"/>
</dbReference>
<feature type="transmembrane region" description="Helical" evidence="13">
    <location>
        <begin position="204"/>
        <end position="225"/>
    </location>
</feature>
<evidence type="ECO:0000256" key="7">
    <source>
        <dbReference type="ARBA" id="ARBA00022692"/>
    </source>
</evidence>
<feature type="domain" description="PTS EIIC type-1" evidence="16">
    <location>
        <begin position="101"/>
        <end position="462"/>
    </location>
</feature>
<feature type="domain" description="PTS EIIB type-1" evidence="15">
    <location>
        <begin position="4"/>
        <end position="86"/>
    </location>
</feature>
<feature type="transmembrane region" description="Helical" evidence="13">
    <location>
        <begin position="424"/>
        <end position="447"/>
    </location>
</feature>
<evidence type="ECO:0000256" key="9">
    <source>
        <dbReference type="ARBA" id="ARBA00022989"/>
    </source>
</evidence>
<dbReference type="PANTHER" id="PTHR30175">
    <property type="entry name" value="PHOSPHOTRANSFERASE SYSTEM TRANSPORT PROTEIN"/>
    <property type="match status" value="1"/>
</dbReference>
<dbReference type="GO" id="GO:0015771">
    <property type="term" value="P:trehalose transport"/>
    <property type="evidence" value="ECO:0007669"/>
    <property type="project" value="TreeGrafter"/>
</dbReference>
<dbReference type="InterPro" id="IPR036878">
    <property type="entry name" value="Glu_permease_IIB"/>
</dbReference>
<evidence type="ECO:0000256" key="1">
    <source>
        <dbReference type="ARBA" id="ARBA00004651"/>
    </source>
</evidence>
<dbReference type="PROSITE" id="PS51098">
    <property type="entry name" value="PTS_EIIB_TYPE_1"/>
    <property type="match status" value="1"/>
</dbReference>
<dbReference type="PROSITE" id="PS51093">
    <property type="entry name" value="PTS_EIIA_TYPE_1"/>
    <property type="match status" value="1"/>
</dbReference>
<keyword evidence="4" id="KW-0762">Sugar transport</keyword>
<evidence type="ECO:0000256" key="13">
    <source>
        <dbReference type="SAM" id="Phobius"/>
    </source>
</evidence>
<dbReference type="GO" id="GO:0016301">
    <property type="term" value="F:kinase activity"/>
    <property type="evidence" value="ECO:0007669"/>
    <property type="project" value="UniProtKB-KW"/>
</dbReference>
<keyword evidence="3" id="KW-1003">Cell membrane</keyword>
<dbReference type="Gene3D" id="2.70.70.10">
    <property type="entry name" value="Glucose Permease (Domain IIA)"/>
    <property type="match status" value="1"/>
</dbReference>
<feature type="transmembrane region" description="Helical" evidence="13">
    <location>
        <begin position="286"/>
        <end position="309"/>
    </location>
</feature>
<keyword evidence="8" id="KW-0418">Kinase</keyword>
<dbReference type="Proteomes" id="UP000293852">
    <property type="component" value="Unassembled WGS sequence"/>
</dbReference>
<dbReference type="GO" id="GO:0090589">
    <property type="term" value="F:protein-phosphocysteine-trehalose phosphotransferase system transporter activity"/>
    <property type="evidence" value="ECO:0007669"/>
    <property type="project" value="TreeGrafter"/>
</dbReference>
<dbReference type="Pfam" id="PF00367">
    <property type="entry name" value="PTS_EIIB"/>
    <property type="match status" value="1"/>
</dbReference>
<dbReference type="PROSITE" id="PS51103">
    <property type="entry name" value="PTS_EIIC_TYPE_1"/>
    <property type="match status" value="1"/>
</dbReference>
<keyword evidence="10 13" id="KW-0472">Membrane</keyword>
<dbReference type="RefSeq" id="WP_130415378.1">
    <property type="nucleotide sequence ID" value="NZ_SGWX01000001.1"/>
</dbReference>
<evidence type="ECO:0000313" key="18">
    <source>
        <dbReference type="Proteomes" id="UP000293852"/>
    </source>
</evidence>
<protein>
    <submittedName>
        <fullName evidence="17">PTS system beta-glucosides-specific IIC component</fullName>
    </submittedName>
</protein>
<feature type="transmembrane region" description="Helical" evidence="13">
    <location>
        <begin position="245"/>
        <end position="266"/>
    </location>
</feature>
<name>A0A4Q7M681_9MICO</name>
<dbReference type="GO" id="GO:0009401">
    <property type="term" value="P:phosphoenolpyruvate-dependent sugar phosphotransferase system"/>
    <property type="evidence" value="ECO:0007669"/>
    <property type="project" value="UniProtKB-KW"/>
</dbReference>
<dbReference type="InterPro" id="IPR018113">
    <property type="entry name" value="PTrfase_EIIB_Cys"/>
</dbReference>
<accession>A0A4Q7M681</accession>
<evidence type="ECO:0000259" key="16">
    <source>
        <dbReference type="PROSITE" id="PS51103"/>
    </source>
</evidence>
<dbReference type="PANTHER" id="PTHR30175:SF1">
    <property type="entry name" value="PTS SYSTEM ARBUTIN-, CELLOBIOSE-, AND SALICIN-SPECIFIC EIIBC COMPONENT-RELATED"/>
    <property type="match status" value="1"/>
</dbReference>
<evidence type="ECO:0000256" key="10">
    <source>
        <dbReference type="ARBA" id="ARBA00023136"/>
    </source>
</evidence>
<dbReference type="InterPro" id="IPR001127">
    <property type="entry name" value="PTS_EIIA_1_perm"/>
</dbReference>
<feature type="transmembrane region" description="Helical" evidence="13">
    <location>
        <begin position="383"/>
        <end position="404"/>
    </location>
</feature>
<evidence type="ECO:0000256" key="3">
    <source>
        <dbReference type="ARBA" id="ARBA00022475"/>
    </source>
</evidence>
<gene>
    <name evidence="17" type="ORF">EV386_2471</name>
</gene>
<dbReference type="Gene3D" id="3.30.1360.60">
    <property type="entry name" value="Glucose permease domain IIB"/>
    <property type="match status" value="1"/>
</dbReference>
<evidence type="ECO:0000259" key="15">
    <source>
        <dbReference type="PROSITE" id="PS51098"/>
    </source>
</evidence>
<evidence type="ECO:0000256" key="6">
    <source>
        <dbReference type="ARBA" id="ARBA00022683"/>
    </source>
</evidence>
<organism evidence="17 18">
    <name type="scientific">Xylanimonas ulmi</name>
    <dbReference type="NCBI Taxonomy" id="228973"/>
    <lineage>
        <taxon>Bacteria</taxon>
        <taxon>Bacillati</taxon>
        <taxon>Actinomycetota</taxon>
        <taxon>Actinomycetes</taxon>
        <taxon>Micrococcales</taxon>
        <taxon>Promicromonosporaceae</taxon>
        <taxon>Xylanimonas</taxon>
    </lineage>
</organism>
<dbReference type="InterPro" id="IPR011055">
    <property type="entry name" value="Dup_hybrid_motif"/>
</dbReference>
<proteinExistence type="predicted"/>
<evidence type="ECO:0000256" key="2">
    <source>
        <dbReference type="ARBA" id="ARBA00022448"/>
    </source>
</evidence>
<dbReference type="NCBIfam" id="TIGR00830">
    <property type="entry name" value="PTBA"/>
    <property type="match status" value="1"/>
</dbReference>
<feature type="domain" description="PTS EIIA type-1" evidence="14">
    <location>
        <begin position="493"/>
        <end position="597"/>
    </location>
</feature>
<dbReference type="Pfam" id="PF02378">
    <property type="entry name" value="PTS_EIIC"/>
    <property type="match status" value="1"/>
</dbReference>
<dbReference type="Pfam" id="PF00358">
    <property type="entry name" value="PTS_EIIA_1"/>
    <property type="match status" value="1"/>
</dbReference>
<evidence type="ECO:0000259" key="14">
    <source>
        <dbReference type="PROSITE" id="PS51093"/>
    </source>
</evidence>
<keyword evidence="2" id="KW-0813">Transport</keyword>
<feature type="transmembrane region" description="Helical" evidence="13">
    <location>
        <begin position="321"/>
        <end position="343"/>
    </location>
</feature>
<feature type="region of interest" description="Disordered" evidence="12">
    <location>
        <begin position="455"/>
        <end position="474"/>
    </location>
</feature>
<feature type="active site" description="Phosphocysteine intermediate; for EIIB activity" evidence="11">
    <location>
        <position position="26"/>
    </location>
</feature>
<keyword evidence="6" id="KW-0598">Phosphotransferase system</keyword>
<evidence type="ECO:0000256" key="11">
    <source>
        <dbReference type="PROSITE-ProRule" id="PRU00421"/>
    </source>
</evidence>
<dbReference type="AlphaFoldDB" id="A0A4Q7M681"/>
<dbReference type="InterPro" id="IPR050558">
    <property type="entry name" value="PTS_Sugar-Specific_Components"/>
</dbReference>
<dbReference type="PROSITE" id="PS00371">
    <property type="entry name" value="PTS_EIIA_TYPE_1_HIS"/>
    <property type="match status" value="1"/>
</dbReference>
<evidence type="ECO:0000256" key="4">
    <source>
        <dbReference type="ARBA" id="ARBA00022597"/>
    </source>
</evidence>
<keyword evidence="5" id="KW-0808">Transferase</keyword>
<keyword evidence="18" id="KW-1185">Reference proteome</keyword>
<reference evidence="17 18" key="1">
    <citation type="submission" date="2019-02" db="EMBL/GenBank/DDBJ databases">
        <title>Sequencing the genomes of 1000 actinobacteria strains.</title>
        <authorList>
            <person name="Klenk H.-P."/>
        </authorList>
    </citation>
    <scope>NUCLEOTIDE SEQUENCE [LARGE SCALE GENOMIC DNA]</scope>
    <source>
        <strain evidence="17 18">DSM 16932</strain>
    </source>
</reference>
<dbReference type="InterPro" id="IPR003352">
    <property type="entry name" value="PTS_EIIC"/>
</dbReference>
<comment type="subcellular location">
    <subcellularLocation>
        <location evidence="1">Cell membrane</location>
        <topology evidence="1">Multi-pass membrane protein</topology>
    </subcellularLocation>
</comment>
<feature type="region of interest" description="Disordered" evidence="12">
    <location>
        <begin position="630"/>
        <end position="649"/>
    </location>
</feature>
<evidence type="ECO:0000256" key="8">
    <source>
        <dbReference type="ARBA" id="ARBA00022777"/>
    </source>
</evidence>
<dbReference type="InterPro" id="IPR011297">
    <property type="entry name" value="PTS_IIABC_b_glu"/>
</dbReference>
<sequence length="649" mass="66195">MDHSKAAADVLAGVGGRDNVQSVVHCATRLRFVLRDDDKADAEAVRAAPGVITTARAGGQFQVVIGNEVPEVYRELEPLIGAAPAQAAPVAGGGLVARFIAMVSAIFQPILWVLAASGLIKACLALALNYQWIDPAGTNYAVLNGISDTTFYFLPVLLAITSARFFRANEFTAVVIAGALVHPAIIALFPAIGEPTATARFAGIPMTLLGAYSGSVIPIIVAVWVQGHVERPLYARIWAPVRRFLTPMIVLLLVVPLTLIVVGPLGTYAGLGLSSGINAVFDTVPLLGGALMGGLWQVLVVFGLHWGLIPVFISELGTTGVTVLAAPLFPAVFAQASAVAAVWVRSRSAARRQLAAPATLSGFVAGITEPAIYGVNLPLKRPFAFGLLGGAVGGAIIAVGGTASNNPAPPSGLSFWPSLAPQGGVAWAVTGALVAIVIPFVLTVAFLKEPAEESAAAPEGSGGARPAPRHSGAHMRVASPLDGTVIPLGQTPDPVFADGALGRGAAVIPRAGAVFAPFDGTVVTMFPTHHAIGLRSVEGVELLIHVGIDTVKLGGEHLSPRVDSGQEVRAGDLLLEFDAAAISAAGYDLTTPVVVTNTGVFGAVDVLAAGPVAHGDPLLTVAASPAPVAAHAGDASGQGDTGARRRTTP</sequence>
<feature type="transmembrane region" description="Helical" evidence="13">
    <location>
        <begin position="355"/>
        <end position="376"/>
    </location>
</feature>
<keyword evidence="7 13" id="KW-0812">Transmembrane</keyword>
<dbReference type="CDD" id="cd00212">
    <property type="entry name" value="PTS_IIB_glc"/>
    <property type="match status" value="1"/>
</dbReference>
<dbReference type="InterPro" id="IPR001996">
    <property type="entry name" value="PTS_IIB_1"/>
</dbReference>
<dbReference type="NCBIfam" id="TIGR01995">
    <property type="entry name" value="PTS-II-ABC-beta"/>
    <property type="match status" value="1"/>
</dbReference>
<keyword evidence="9 13" id="KW-1133">Transmembrane helix</keyword>
<evidence type="ECO:0000256" key="12">
    <source>
        <dbReference type="SAM" id="MobiDB-lite"/>
    </source>
</evidence>
<dbReference type="EMBL" id="SGWX01000001">
    <property type="protein sequence ID" value="RZS62152.1"/>
    <property type="molecule type" value="Genomic_DNA"/>
</dbReference>
<evidence type="ECO:0000256" key="5">
    <source>
        <dbReference type="ARBA" id="ARBA00022679"/>
    </source>
</evidence>
<dbReference type="InterPro" id="IPR013013">
    <property type="entry name" value="PTS_EIIC_1"/>
</dbReference>